<dbReference type="Proteomes" id="UP000054217">
    <property type="component" value="Unassembled WGS sequence"/>
</dbReference>
<evidence type="ECO:0000313" key="2">
    <source>
        <dbReference type="EMBL" id="KIN93900.1"/>
    </source>
</evidence>
<dbReference type="HOGENOM" id="CLU_1240572_0_0_1"/>
<dbReference type="AlphaFoldDB" id="A0A0C3NDQ2"/>
<sequence>MAPRRKTEYMLTSEDDEAYITADSSMQDELEDELADEKTITLDAAPILSLPTFPRPLRVHPVSRVACMPSGSGAGEMCTEPDRSTGKPSNDVEEIPVTRSDLQLFKEMIQLELDDAVNAINEAANTVKAHFAGTALGACGNSKDQETLPLFQGHRKVKGLPAHRRPADLEFQRLIREHALALMKHENKHSSFTNVPNRAEAAAYTKGTQRPCCTTVKYGFTLR</sequence>
<dbReference type="OrthoDB" id="10368218at2759"/>
<gene>
    <name evidence="2" type="ORF">M404DRAFT_35621</name>
</gene>
<evidence type="ECO:0000256" key="1">
    <source>
        <dbReference type="SAM" id="MobiDB-lite"/>
    </source>
</evidence>
<reference evidence="2 3" key="1">
    <citation type="submission" date="2014-04" db="EMBL/GenBank/DDBJ databases">
        <authorList>
            <consortium name="DOE Joint Genome Institute"/>
            <person name="Kuo A."/>
            <person name="Kohler A."/>
            <person name="Costa M.D."/>
            <person name="Nagy L.G."/>
            <person name="Floudas D."/>
            <person name="Copeland A."/>
            <person name="Barry K.W."/>
            <person name="Cichocki N."/>
            <person name="Veneault-Fourrey C."/>
            <person name="LaButti K."/>
            <person name="Lindquist E.A."/>
            <person name="Lipzen A."/>
            <person name="Lundell T."/>
            <person name="Morin E."/>
            <person name="Murat C."/>
            <person name="Sun H."/>
            <person name="Tunlid A."/>
            <person name="Henrissat B."/>
            <person name="Grigoriev I.V."/>
            <person name="Hibbett D.S."/>
            <person name="Martin F."/>
            <person name="Nordberg H.P."/>
            <person name="Cantor M.N."/>
            <person name="Hua S.X."/>
        </authorList>
    </citation>
    <scope>NUCLEOTIDE SEQUENCE [LARGE SCALE GENOMIC DNA]</scope>
    <source>
        <strain evidence="2 3">Marx 270</strain>
    </source>
</reference>
<dbReference type="EMBL" id="KN832127">
    <property type="protein sequence ID" value="KIN93900.1"/>
    <property type="molecule type" value="Genomic_DNA"/>
</dbReference>
<protein>
    <submittedName>
        <fullName evidence="2">Uncharacterized protein</fullName>
    </submittedName>
</protein>
<proteinExistence type="predicted"/>
<feature type="region of interest" description="Disordered" evidence="1">
    <location>
        <begin position="73"/>
        <end position="93"/>
    </location>
</feature>
<name>A0A0C3NDQ2_PISTI</name>
<keyword evidence="3" id="KW-1185">Reference proteome</keyword>
<reference evidence="3" key="2">
    <citation type="submission" date="2015-01" db="EMBL/GenBank/DDBJ databases">
        <title>Evolutionary Origins and Diversification of the Mycorrhizal Mutualists.</title>
        <authorList>
            <consortium name="DOE Joint Genome Institute"/>
            <consortium name="Mycorrhizal Genomics Consortium"/>
            <person name="Kohler A."/>
            <person name="Kuo A."/>
            <person name="Nagy L.G."/>
            <person name="Floudas D."/>
            <person name="Copeland A."/>
            <person name="Barry K.W."/>
            <person name="Cichocki N."/>
            <person name="Veneault-Fourrey C."/>
            <person name="LaButti K."/>
            <person name="Lindquist E.A."/>
            <person name="Lipzen A."/>
            <person name="Lundell T."/>
            <person name="Morin E."/>
            <person name="Murat C."/>
            <person name="Riley R."/>
            <person name="Ohm R."/>
            <person name="Sun H."/>
            <person name="Tunlid A."/>
            <person name="Henrissat B."/>
            <person name="Grigoriev I.V."/>
            <person name="Hibbett D.S."/>
            <person name="Martin F."/>
        </authorList>
    </citation>
    <scope>NUCLEOTIDE SEQUENCE [LARGE SCALE GENOMIC DNA]</scope>
    <source>
        <strain evidence="3">Marx 270</strain>
    </source>
</reference>
<dbReference type="InParanoid" id="A0A0C3NDQ2"/>
<organism evidence="2 3">
    <name type="scientific">Pisolithus tinctorius Marx 270</name>
    <dbReference type="NCBI Taxonomy" id="870435"/>
    <lineage>
        <taxon>Eukaryota</taxon>
        <taxon>Fungi</taxon>
        <taxon>Dikarya</taxon>
        <taxon>Basidiomycota</taxon>
        <taxon>Agaricomycotina</taxon>
        <taxon>Agaricomycetes</taxon>
        <taxon>Agaricomycetidae</taxon>
        <taxon>Boletales</taxon>
        <taxon>Sclerodermatineae</taxon>
        <taxon>Pisolithaceae</taxon>
        <taxon>Pisolithus</taxon>
    </lineage>
</organism>
<accession>A0A0C3NDQ2</accession>
<evidence type="ECO:0000313" key="3">
    <source>
        <dbReference type="Proteomes" id="UP000054217"/>
    </source>
</evidence>